<dbReference type="Pfam" id="PF00135">
    <property type="entry name" value="COesterase"/>
    <property type="match status" value="1"/>
</dbReference>
<name>X1PEQ7_9ZZZZ</name>
<sequence length="109" mass="12634">YIFTWPSPAMGGKLGACHMIELPFIFSTLHKPKVDLFFGKGPDAENLSEKMMDTWVSFARNGNPNHDGIPEWPSYDIEKRSTMMFGKEIKIVEKPFEKERATWDDVKFF</sequence>
<dbReference type="InterPro" id="IPR029058">
    <property type="entry name" value="AB_hydrolase_fold"/>
</dbReference>
<dbReference type="AlphaFoldDB" id="X1PEQ7"/>
<reference evidence="2" key="1">
    <citation type="journal article" date="2014" name="Front. Microbiol.">
        <title>High frequency of phylogenetically diverse reductive dehalogenase-homologous genes in deep subseafloor sedimentary metagenomes.</title>
        <authorList>
            <person name="Kawai M."/>
            <person name="Futagami T."/>
            <person name="Toyoda A."/>
            <person name="Takaki Y."/>
            <person name="Nishi S."/>
            <person name="Hori S."/>
            <person name="Arai W."/>
            <person name="Tsubouchi T."/>
            <person name="Morono Y."/>
            <person name="Uchiyama I."/>
            <person name="Ito T."/>
            <person name="Fujiyama A."/>
            <person name="Inagaki F."/>
            <person name="Takami H."/>
        </authorList>
    </citation>
    <scope>NUCLEOTIDE SEQUENCE</scope>
    <source>
        <strain evidence="2">Expedition CK06-06</strain>
    </source>
</reference>
<dbReference type="Gene3D" id="3.40.50.1820">
    <property type="entry name" value="alpha/beta hydrolase"/>
    <property type="match status" value="1"/>
</dbReference>
<evidence type="ECO:0000313" key="2">
    <source>
        <dbReference type="EMBL" id="GAI37480.1"/>
    </source>
</evidence>
<proteinExistence type="predicted"/>
<dbReference type="SUPFAM" id="SSF53474">
    <property type="entry name" value="alpha/beta-Hydrolases"/>
    <property type="match status" value="1"/>
</dbReference>
<protein>
    <recommendedName>
        <fullName evidence="1">Carboxylesterase type B domain-containing protein</fullName>
    </recommendedName>
</protein>
<evidence type="ECO:0000259" key="1">
    <source>
        <dbReference type="Pfam" id="PF00135"/>
    </source>
</evidence>
<organism evidence="2">
    <name type="scientific">marine sediment metagenome</name>
    <dbReference type="NCBI Taxonomy" id="412755"/>
    <lineage>
        <taxon>unclassified sequences</taxon>
        <taxon>metagenomes</taxon>
        <taxon>ecological metagenomes</taxon>
    </lineage>
</organism>
<feature type="domain" description="Carboxylesterase type B" evidence="1">
    <location>
        <begin position="13"/>
        <end position="100"/>
    </location>
</feature>
<accession>X1PEQ7</accession>
<feature type="non-terminal residue" evidence="2">
    <location>
        <position position="1"/>
    </location>
</feature>
<gene>
    <name evidence="2" type="ORF">S06H3_40436</name>
</gene>
<dbReference type="EMBL" id="BARV01024820">
    <property type="protein sequence ID" value="GAI37480.1"/>
    <property type="molecule type" value="Genomic_DNA"/>
</dbReference>
<comment type="caution">
    <text evidence="2">The sequence shown here is derived from an EMBL/GenBank/DDBJ whole genome shotgun (WGS) entry which is preliminary data.</text>
</comment>
<dbReference type="InterPro" id="IPR002018">
    <property type="entry name" value="CarbesteraseB"/>
</dbReference>